<dbReference type="AlphaFoldDB" id="A0A563W493"/>
<dbReference type="Proteomes" id="UP000320055">
    <property type="component" value="Unassembled WGS sequence"/>
</dbReference>
<evidence type="ECO:0000313" key="1">
    <source>
        <dbReference type="EMBL" id="VEP18522.1"/>
    </source>
</evidence>
<dbReference type="RefSeq" id="WP_144867836.1">
    <property type="nucleotide sequence ID" value="NZ_LR213838.1"/>
</dbReference>
<proteinExistence type="predicted"/>
<accession>A0A563W493</accession>
<organism evidence="1 2">
    <name type="scientific">Hyella patelloides LEGE 07179</name>
    <dbReference type="NCBI Taxonomy" id="945734"/>
    <lineage>
        <taxon>Bacteria</taxon>
        <taxon>Bacillati</taxon>
        <taxon>Cyanobacteriota</taxon>
        <taxon>Cyanophyceae</taxon>
        <taxon>Pleurocapsales</taxon>
        <taxon>Hyellaceae</taxon>
        <taxon>Hyella</taxon>
    </lineage>
</organism>
<sequence length="74" mass="7935">MSISVTGNIEQKGFGFGVWALVATDGTTYELKDPPSELSQPLSSVTIEGTIREDIMTMAAIGPVLEIKSYKINS</sequence>
<keyword evidence="2" id="KW-1185">Reference proteome</keyword>
<dbReference type="OrthoDB" id="4869430at2"/>
<name>A0A563W493_9CYAN</name>
<evidence type="ECO:0000313" key="2">
    <source>
        <dbReference type="Proteomes" id="UP000320055"/>
    </source>
</evidence>
<reference evidence="1 2" key="1">
    <citation type="submission" date="2019-01" db="EMBL/GenBank/DDBJ databases">
        <authorList>
            <person name="Brito A."/>
        </authorList>
    </citation>
    <scope>NUCLEOTIDE SEQUENCE [LARGE SCALE GENOMIC DNA]</scope>
    <source>
        <strain evidence="1">1</strain>
    </source>
</reference>
<protein>
    <submittedName>
        <fullName evidence="1">Uncharacterized protein</fullName>
    </submittedName>
</protein>
<dbReference type="EMBL" id="CAACVJ010000688">
    <property type="protein sequence ID" value="VEP18522.1"/>
    <property type="molecule type" value="Genomic_DNA"/>
</dbReference>
<gene>
    <name evidence="1" type="ORF">H1P_800013</name>
</gene>